<dbReference type="Proteomes" id="UP001321749">
    <property type="component" value="Unassembled WGS sequence"/>
</dbReference>
<feature type="region of interest" description="Disordered" evidence="2">
    <location>
        <begin position="1"/>
        <end position="47"/>
    </location>
</feature>
<organism evidence="3 4">
    <name type="scientific">Cladorrhinum samala</name>
    <dbReference type="NCBI Taxonomy" id="585594"/>
    <lineage>
        <taxon>Eukaryota</taxon>
        <taxon>Fungi</taxon>
        <taxon>Dikarya</taxon>
        <taxon>Ascomycota</taxon>
        <taxon>Pezizomycotina</taxon>
        <taxon>Sordariomycetes</taxon>
        <taxon>Sordariomycetidae</taxon>
        <taxon>Sordariales</taxon>
        <taxon>Podosporaceae</taxon>
        <taxon>Cladorrhinum</taxon>
    </lineage>
</organism>
<evidence type="ECO:0000313" key="4">
    <source>
        <dbReference type="Proteomes" id="UP001321749"/>
    </source>
</evidence>
<feature type="coiled-coil region" evidence="1">
    <location>
        <begin position="398"/>
        <end position="433"/>
    </location>
</feature>
<evidence type="ECO:0000256" key="1">
    <source>
        <dbReference type="SAM" id="Coils"/>
    </source>
</evidence>
<sequence length="434" mass="47215">MSSIQRLSTRAASVKPTPRVAQLVRSNRAPRRFQSTTQEAASKASHAASQAGNAAAGSSGHIASGVAGGLAGAALLYGIYTQTPSGKMMSTMNTTIKETNKKYEQVAAKLKDKTPSTDEALGKIKEVCYSYVFWVPGGRQYVDAAFKDIENIRDANKDEVDKLVNETYQEFQKITAAGLTMEAAHRAWDALAKLGQRLGNLAANASDQLLDNHPQLKEKLGGNIDQLKQLGAQYGPEAKKIADDTWKQVNDIIKTGFSSENIDKIRKLVDEKTQQIKKLADQAWDKGLEKAKPYLDKNPKVRDLINNNKDLLKQGNATALFEKLTEGGDSSKVEEYVKQAVEKAKESGNKSKGWTSTIMGGGGSFAALGQFLGTSSNEVTQNVKDQIGVLSEVVKKHSDEGQKLLEETKEDLKKLLEDKAKKAQKIAESAAKKQ</sequence>
<reference evidence="3" key="2">
    <citation type="submission" date="2023-06" db="EMBL/GenBank/DDBJ databases">
        <authorList>
            <consortium name="Lawrence Berkeley National Laboratory"/>
            <person name="Mondo S.J."/>
            <person name="Hensen N."/>
            <person name="Bonometti L."/>
            <person name="Westerberg I."/>
            <person name="Brannstrom I.O."/>
            <person name="Guillou S."/>
            <person name="Cros-Aarteil S."/>
            <person name="Calhoun S."/>
            <person name="Haridas S."/>
            <person name="Kuo A."/>
            <person name="Pangilinan J."/>
            <person name="Riley R."/>
            <person name="Labutti K."/>
            <person name="Andreopoulos B."/>
            <person name="Lipzen A."/>
            <person name="Chen C."/>
            <person name="Yanf M."/>
            <person name="Daum C."/>
            <person name="Ng V."/>
            <person name="Clum A."/>
            <person name="Steindorff A."/>
            <person name="Ohm R."/>
            <person name="Martin F."/>
            <person name="Silar P."/>
            <person name="Natvig D."/>
            <person name="Lalanne C."/>
            <person name="Gautier V."/>
            <person name="Ament-Velasquez S.L."/>
            <person name="Kruys A."/>
            <person name="Hutchinson M.I."/>
            <person name="Powell A.J."/>
            <person name="Barry K."/>
            <person name="Miller A.N."/>
            <person name="Grigoriev I.V."/>
            <person name="Debuchy R."/>
            <person name="Gladieux P."/>
            <person name="Thoren M.H."/>
            <person name="Johannesson H."/>
        </authorList>
    </citation>
    <scope>NUCLEOTIDE SEQUENCE</scope>
    <source>
        <strain evidence="3">PSN324</strain>
    </source>
</reference>
<evidence type="ECO:0000256" key="2">
    <source>
        <dbReference type="SAM" id="MobiDB-lite"/>
    </source>
</evidence>
<accession>A0AAV9HHP1</accession>
<keyword evidence="1" id="KW-0175">Coiled coil</keyword>
<dbReference type="EMBL" id="MU865018">
    <property type="protein sequence ID" value="KAK4460189.1"/>
    <property type="molecule type" value="Genomic_DNA"/>
</dbReference>
<comment type="caution">
    <text evidence="3">The sequence shown here is derived from an EMBL/GenBank/DDBJ whole genome shotgun (WGS) entry which is preliminary data.</text>
</comment>
<proteinExistence type="predicted"/>
<feature type="compositionally biased region" description="Polar residues" evidence="2">
    <location>
        <begin position="1"/>
        <end position="11"/>
    </location>
</feature>
<reference evidence="3" key="1">
    <citation type="journal article" date="2023" name="Mol. Phylogenet. Evol.">
        <title>Genome-scale phylogeny and comparative genomics of the fungal order Sordariales.</title>
        <authorList>
            <person name="Hensen N."/>
            <person name="Bonometti L."/>
            <person name="Westerberg I."/>
            <person name="Brannstrom I.O."/>
            <person name="Guillou S."/>
            <person name="Cros-Aarteil S."/>
            <person name="Calhoun S."/>
            <person name="Haridas S."/>
            <person name="Kuo A."/>
            <person name="Mondo S."/>
            <person name="Pangilinan J."/>
            <person name="Riley R."/>
            <person name="LaButti K."/>
            <person name="Andreopoulos B."/>
            <person name="Lipzen A."/>
            <person name="Chen C."/>
            <person name="Yan M."/>
            <person name="Daum C."/>
            <person name="Ng V."/>
            <person name="Clum A."/>
            <person name="Steindorff A."/>
            <person name="Ohm R.A."/>
            <person name="Martin F."/>
            <person name="Silar P."/>
            <person name="Natvig D.O."/>
            <person name="Lalanne C."/>
            <person name="Gautier V."/>
            <person name="Ament-Velasquez S.L."/>
            <person name="Kruys A."/>
            <person name="Hutchinson M.I."/>
            <person name="Powell A.J."/>
            <person name="Barry K."/>
            <person name="Miller A.N."/>
            <person name="Grigoriev I.V."/>
            <person name="Debuchy R."/>
            <person name="Gladieux P."/>
            <person name="Hiltunen Thoren M."/>
            <person name="Johannesson H."/>
        </authorList>
    </citation>
    <scope>NUCLEOTIDE SEQUENCE</scope>
    <source>
        <strain evidence="3">PSN324</strain>
    </source>
</reference>
<evidence type="ECO:0000313" key="3">
    <source>
        <dbReference type="EMBL" id="KAK4460189.1"/>
    </source>
</evidence>
<gene>
    <name evidence="3" type="ORF">QBC42DRAFT_273012</name>
</gene>
<protein>
    <submittedName>
        <fullName evidence="3">Uncharacterized protein</fullName>
    </submittedName>
</protein>
<dbReference type="AlphaFoldDB" id="A0AAV9HHP1"/>
<keyword evidence="4" id="KW-1185">Reference proteome</keyword>
<name>A0AAV9HHP1_9PEZI</name>